<dbReference type="CDD" id="cd06533">
    <property type="entry name" value="Glyco_transf_WecG_TagA"/>
    <property type="match status" value="1"/>
</dbReference>
<dbReference type="KEGG" id="sphc:CVN68_21940"/>
<evidence type="ECO:0000313" key="4">
    <source>
        <dbReference type="Proteomes" id="UP000229081"/>
    </source>
</evidence>
<gene>
    <name evidence="3" type="ORF">CVN68_21940</name>
</gene>
<dbReference type="PANTHER" id="PTHR34136">
    <property type="match status" value="1"/>
</dbReference>
<dbReference type="AlphaFoldDB" id="A0A2K8MK80"/>
<evidence type="ECO:0000313" key="3">
    <source>
        <dbReference type="EMBL" id="ATY34292.1"/>
    </source>
</evidence>
<keyword evidence="1" id="KW-0328">Glycosyltransferase</keyword>
<accession>A0A2K8MK80</accession>
<proteinExistence type="predicted"/>
<organism evidence="3 4">
    <name type="scientific">Sphingomonas psychrotolerans</name>
    <dbReference type="NCBI Taxonomy" id="1327635"/>
    <lineage>
        <taxon>Bacteria</taxon>
        <taxon>Pseudomonadati</taxon>
        <taxon>Pseudomonadota</taxon>
        <taxon>Alphaproteobacteria</taxon>
        <taxon>Sphingomonadales</taxon>
        <taxon>Sphingomonadaceae</taxon>
        <taxon>Sphingomonas</taxon>
    </lineage>
</organism>
<sequence>MIARKLVFGFDIVQADADELARALLDQAQERRGTRVVCINPHSIETAQNDAEFDSALRNADVRLCDGVGIVVAAGLFLRQRLKRLTGPALFTAVNTELGRRGGSVLLLGGVGEWNERLLAQLVEQNPGLRATAYAPPFKSRFEPEDINAMQDEIDRCKPDVLWVGVGSPKQEKLMAMLDGPSFGVAGAVGAAFDFSSGRVKRAPSIVRNLGLEWAYRLMQQPRRLGARTFRSAPRFLALAYKLRGARE</sequence>
<dbReference type="Pfam" id="PF03808">
    <property type="entry name" value="Glyco_tran_WecG"/>
    <property type="match status" value="1"/>
</dbReference>
<evidence type="ECO:0008006" key="5">
    <source>
        <dbReference type="Google" id="ProtNLM"/>
    </source>
</evidence>
<dbReference type="Proteomes" id="UP000229081">
    <property type="component" value="Chromosome"/>
</dbReference>
<dbReference type="InterPro" id="IPR004629">
    <property type="entry name" value="WecG_TagA_CpsF"/>
</dbReference>
<dbReference type="PANTHER" id="PTHR34136:SF1">
    <property type="entry name" value="UDP-N-ACETYL-D-MANNOSAMINURONIC ACID TRANSFERASE"/>
    <property type="match status" value="1"/>
</dbReference>
<dbReference type="OrthoDB" id="9771846at2"/>
<protein>
    <recommendedName>
        <fullName evidence="5">Glycosyltransferase</fullName>
    </recommendedName>
</protein>
<name>A0A2K8MK80_9SPHN</name>
<keyword evidence="2" id="KW-0808">Transferase</keyword>
<dbReference type="NCBIfam" id="TIGR00696">
    <property type="entry name" value="wecG_tagA_cpsF"/>
    <property type="match status" value="1"/>
</dbReference>
<dbReference type="RefSeq" id="WP_100284080.1">
    <property type="nucleotide sequence ID" value="NZ_CP024923.1"/>
</dbReference>
<evidence type="ECO:0000256" key="1">
    <source>
        <dbReference type="ARBA" id="ARBA00022676"/>
    </source>
</evidence>
<dbReference type="GO" id="GO:0016758">
    <property type="term" value="F:hexosyltransferase activity"/>
    <property type="evidence" value="ECO:0007669"/>
    <property type="project" value="TreeGrafter"/>
</dbReference>
<keyword evidence="4" id="KW-1185">Reference proteome</keyword>
<dbReference type="EMBL" id="CP024923">
    <property type="protein sequence ID" value="ATY34292.1"/>
    <property type="molecule type" value="Genomic_DNA"/>
</dbReference>
<evidence type="ECO:0000256" key="2">
    <source>
        <dbReference type="ARBA" id="ARBA00022679"/>
    </source>
</evidence>
<reference evidence="3 4" key="1">
    <citation type="submission" date="2017-11" db="EMBL/GenBank/DDBJ databases">
        <title>Complete genome sequence of Sphingomonas sp. Strain Cra20, a psychrotolerant potential plant growth promoting rhizobacteria.</title>
        <authorList>
            <person name="Luo Y."/>
        </authorList>
    </citation>
    <scope>NUCLEOTIDE SEQUENCE [LARGE SCALE GENOMIC DNA]</scope>
    <source>
        <strain evidence="3 4">Cra20</strain>
    </source>
</reference>